<dbReference type="KEGG" id="tut:107369002"/>
<sequence length="164" mass="18097">MELTSKATTTTTTTTSSFTIKNSANKNIATPTTTTSTPTTPTMNESTCENDLRKKPQLFHSVSIIVEPVLDDDSSSIPLVLTPSEVTTGNENTIMPSVSPTSPVLDYDDFIFESESQRKKSQEEDEIVQALMANAQLRKEEFARLLDEHAQLVNEINRAETTLL</sequence>
<accession>T1KZT6</accession>
<dbReference type="EMBL" id="CAEY01000591">
    <property type="status" value="NOT_ANNOTATED_CDS"/>
    <property type="molecule type" value="Genomic_DNA"/>
</dbReference>
<proteinExistence type="predicted"/>
<dbReference type="OMA" id="LMVIQND"/>
<dbReference type="EnsemblMetazoa" id="tetur29g00030.1">
    <property type="protein sequence ID" value="tetur29g00030.1"/>
    <property type="gene ID" value="tetur29g00030"/>
</dbReference>
<gene>
    <name evidence="3" type="primary">107367597</name>
</gene>
<dbReference type="EnsemblMetazoa" id="tetur22g02960.1">
    <property type="protein sequence ID" value="tetur22g02960.1"/>
    <property type="gene ID" value="tetur22g02960"/>
</dbReference>
<keyword evidence="1" id="KW-0175">Coiled coil</keyword>
<dbReference type="EMBL" id="CAEY01000590">
    <property type="status" value="NOT_ANNOTATED_CDS"/>
    <property type="molecule type" value="Genomic_DNA"/>
</dbReference>
<organism evidence="3 4">
    <name type="scientific">Tetranychus urticae</name>
    <name type="common">Two-spotted spider mite</name>
    <dbReference type="NCBI Taxonomy" id="32264"/>
    <lineage>
        <taxon>Eukaryota</taxon>
        <taxon>Metazoa</taxon>
        <taxon>Ecdysozoa</taxon>
        <taxon>Arthropoda</taxon>
        <taxon>Chelicerata</taxon>
        <taxon>Arachnida</taxon>
        <taxon>Acari</taxon>
        <taxon>Acariformes</taxon>
        <taxon>Trombidiformes</taxon>
        <taxon>Prostigmata</taxon>
        <taxon>Eleutherengona</taxon>
        <taxon>Raphignathae</taxon>
        <taxon>Tetranychoidea</taxon>
        <taxon>Tetranychidae</taxon>
        <taxon>Tetranychus</taxon>
    </lineage>
</organism>
<name>T1KZT6_TETUR</name>
<feature type="region of interest" description="Disordered" evidence="2">
    <location>
        <begin position="26"/>
        <end position="52"/>
    </location>
</feature>
<keyword evidence="4" id="KW-1185">Reference proteome</keyword>
<evidence type="ECO:0000313" key="4">
    <source>
        <dbReference type="Proteomes" id="UP000015104"/>
    </source>
</evidence>
<feature type="compositionally biased region" description="Low complexity" evidence="2">
    <location>
        <begin position="30"/>
        <end position="42"/>
    </location>
</feature>
<dbReference type="EMBL" id="CAEY01000593">
    <property type="status" value="NOT_ANNOTATED_CDS"/>
    <property type="molecule type" value="Genomic_DNA"/>
</dbReference>
<evidence type="ECO:0000313" key="3">
    <source>
        <dbReference type="EnsemblMetazoa" id="tetur29g00030.1"/>
    </source>
</evidence>
<reference evidence="4" key="1">
    <citation type="submission" date="2011-08" db="EMBL/GenBank/DDBJ databases">
        <authorList>
            <person name="Rombauts S."/>
        </authorList>
    </citation>
    <scope>NUCLEOTIDE SEQUENCE</scope>
    <source>
        <strain evidence="4">London</strain>
    </source>
</reference>
<dbReference type="EMBL" id="CAEY01000755">
    <property type="status" value="NOT_ANNOTATED_CDS"/>
    <property type="molecule type" value="Genomic_DNA"/>
</dbReference>
<dbReference type="EMBL" id="CAEY01000592">
    <property type="status" value="NOT_ANNOTATED_CDS"/>
    <property type="molecule type" value="Genomic_DNA"/>
</dbReference>
<dbReference type="AlphaFoldDB" id="T1KZT6"/>
<dbReference type="Proteomes" id="UP000015104">
    <property type="component" value="Unassembled WGS sequence"/>
</dbReference>
<dbReference type="HOGENOM" id="CLU_2111973_0_0_1"/>
<reference evidence="3" key="2">
    <citation type="submission" date="2015-06" db="UniProtKB">
        <authorList>
            <consortium name="EnsemblMetazoa"/>
        </authorList>
    </citation>
    <scope>IDENTIFICATION</scope>
</reference>
<protein>
    <submittedName>
        <fullName evidence="3">Uncharacterized protein</fullName>
    </submittedName>
</protein>
<evidence type="ECO:0000256" key="1">
    <source>
        <dbReference type="SAM" id="Coils"/>
    </source>
</evidence>
<dbReference type="EMBL" id="CAEY01000756">
    <property type="status" value="NOT_ANNOTATED_CDS"/>
    <property type="molecule type" value="Genomic_DNA"/>
</dbReference>
<feature type="coiled-coil region" evidence="1">
    <location>
        <begin position="120"/>
        <end position="162"/>
    </location>
</feature>
<dbReference type="OrthoDB" id="6366902at2759"/>
<dbReference type="KEGG" id="tut:107367597"/>
<evidence type="ECO:0000256" key="2">
    <source>
        <dbReference type="SAM" id="MobiDB-lite"/>
    </source>
</evidence>